<dbReference type="EMBL" id="CAUYUJ010012114">
    <property type="protein sequence ID" value="CAK0833323.1"/>
    <property type="molecule type" value="Genomic_DNA"/>
</dbReference>
<keyword evidence="1" id="KW-0812">Transmembrane</keyword>
<feature type="transmembrane region" description="Helical" evidence="1">
    <location>
        <begin position="40"/>
        <end position="60"/>
    </location>
</feature>
<keyword evidence="1" id="KW-0472">Membrane</keyword>
<dbReference type="Proteomes" id="UP001189429">
    <property type="component" value="Unassembled WGS sequence"/>
</dbReference>
<evidence type="ECO:0000313" key="2">
    <source>
        <dbReference type="EMBL" id="CAK0833323.1"/>
    </source>
</evidence>
<protein>
    <submittedName>
        <fullName evidence="2">Uncharacterized protein</fullName>
    </submittedName>
</protein>
<proteinExistence type="predicted"/>
<accession>A0ABN9SNB3</accession>
<name>A0ABN9SNB3_9DINO</name>
<organism evidence="2 3">
    <name type="scientific">Prorocentrum cordatum</name>
    <dbReference type="NCBI Taxonomy" id="2364126"/>
    <lineage>
        <taxon>Eukaryota</taxon>
        <taxon>Sar</taxon>
        <taxon>Alveolata</taxon>
        <taxon>Dinophyceae</taxon>
        <taxon>Prorocentrales</taxon>
        <taxon>Prorocentraceae</taxon>
        <taxon>Prorocentrum</taxon>
    </lineage>
</organism>
<evidence type="ECO:0000313" key="3">
    <source>
        <dbReference type="Proteomes" id="UP001189429"/>
    </source>
</evidence>
<gene>
    <name evidence="2" type="ORF">PCOR1329_LOCUS31056</name>
</gene>
<sequence length="180" mass="18847">MLLVIGAVTKGHFAASGATLSGGIAILALSTALPEEQRRLAFFLGLLGAIAGGVQLLVYFCMLKSYGWRPEAGEHRTVWACQYCTQQFATFDEAAQHEQACPMRTGPGNVSNIVGVPMGGAVPMPTPMGQVVSQQAYVPQGQQYAQYGMPAGTYGGMQTPVQAHPVQGTIVGGGERPAGY</sequence>
<keyword evidence="3" id="KW-1185">Reference proteome</keyword>
<feature type="transmembrane region" description="Helical" evidence="1">
    <location>
        <begin position="12"/>
        <end position="33"/>
    </location>
</feature>
<evidence type="ECO:0000256" key="1">
    <source>
        <dbReference type="SAM" id="Phobius"/>
    </source>
</evidence>
<reference evidence="2" key="1">
    <citation type="submission" date="2023-10" db="EMBL/GenBank/DDBJ databases">
        <authorList>
            <person name="Chen Y."/>
            <person name="Shah S."/>
            <person name="Dougan E. K."/>
            <person name="Thang M."/>
            <person name="Chan C."/>
        </authorList>
    </citation>
    <scope>NUCLEOTIDE SEQUENCE [LARGE SCALE GENOMIC DNA]</scope>
</reference>
<keyword evidence="1" id="KW-1133">Transmembrane helix</keyword>
<comment type="caution">
    <text evidence="2">The sequence shown here is derived from an EMBL/GenBank/DDBJ whole genome shotgun (WGS) entry which is preliminary data.</text>
</comment>